<name>A0A1I5GPB6_9RHOB</name>
<dbReference type="Gene3D" id="3.40.50.300">
    <property type="entry name" value="P-loop containing nucleotide triphosphate hydrolases"/>
    <property type="match status" value="1"/>
</dbReference>
<protein>
    <submittedName>
        <fullName evidence="1">Sulfotransferase family protein</fullName>
    </submittedName>
</protein>
<reference evidence="2" key="1">
    <citation type="submission" date="2016-10" db="EMBL/GenBank/DDBJ databases">
        <authorList>
            <person name="Varghese N."/>
            <person name="Submissions S."/>
        </authorList>
    </citation>
    <scope>NUCLEOTIDE SEQUENCE [LARGE SCALE GENOMIC DNA]</scope>
    <source>
        <strain evidence="2">DSM 28463</strain>
    </source>
</reference>
<evidence type="ECO:0000313" key="1">
    <source>
        <dbReference type="EMBL" id="SFO37391.1"/>
    </source>
</evidence>
<dbReference type="Pfam" id="PF13469">
    <property type="entry name" value="Sulfotransfer_3"/>
    <property type="match status" value="1"/>
</dbReference>
<dbReference type="EMBL" id="FOVP01000034">
    <property type="protein sequence ID" value="SFO37391.1"/>
    <property type="molecule type" value="Genomic_DNA"/>
</dbReference>
<dbReference type="SUPFAM" id="SSF52540">
    <property type="entry name" value="P-loop containing nucleoside triphosphate hydrolases"/>
    <property type="match status" value="1"/>
</dbReference>
<sequence length="251" mass="29297">MVRDVKEKPLIVCGMGRSGTRTVADILSSHGNIQLYGEIPPQMIVSFFNHLTTVDRGYLKNESFSEDWKSRKSDYIFQTLNFLSKGYIEKVKHSRTVCGYKSPRHERFFLDIEKHFRSVDLSPHYIYCIRDPLTCWASYKSMPWNSFTLETFMEDYKQSISEYFSMKESAGDRVHIFKLNEYMEAPDRVTFFLSRFLKPLGVSDDGRVRKTILSDQNRNATSTVIGKKRETLSVEETQILKDDANLWSVFT</sequence>
<accession>A0A1I5GPB6</accession>
<dbReference type="Proteomes" id="UP000198599">
    <property type="component" value="Unassembled WGS sequence"/>
</dbReference>
<dbReference type="RefSeq" id="WP_092842251.1">
    <property type="nucleotide sequence ID" value="NZ_FOVP01000034.1"/>
</dbReference>
<dbReference type="OrthoDB" id="7204927at2"/>
<dbReference type="AlphaFoldDB" id="A0A1I5GPB6"/>
<evidence type="ECO:0000313" key="2">
    <source>
        <dbReference type="Proteomes" id="UP000198599"/>
    </source>
</evidence>
<dbReference type="GO" id="GO:0016740">
    <property type="term" value="F:transferase activity"/>
    <property type="evidence" value="ECO:0007669"/>
    <property type="project" value="UniProtKB-KW"/>
</dbReference>
<dbReference type="InterPro" id="IPR027417">
    <property type="entry name" value="P-loop_NTPase"/>
</dbReference>
<keyword evidence="1" id="KW-0808">Transferase</keyword>
<gene>
    <name evidence="1" type="ORF">SAMN04487859_13410</name>
</gene>
<proteinExistence type="predicted"/>
<organism evidence="1 2">
    <name type="scientific">Roseovarius lutimaris</name>
    <dbReference type="NCBI Taxonomy" id="1005928"/>
    <lineage>
        <taxon>Bacteria</taxon>
        <taxon>Pseudomonadati</taxon>
        <taxon>Pseudomonadota</taxon>
        <taxon>Alphaproteobacteria</taxon>
        <taxon>Rhodobacterales</taxon>
        <taxon>Roseobacteraceae</taxon>
        <taxon>Roseovarius</taxon>
    </lineage>
</organism>
<keyword evidence="2" id="KW-1185">Reference proteome</keyword>